<name>A0ABR0LU69_9PEZI</name>
<keyword evidence="4" id="KW-0067">ATP-binding</keyword>
<dbReference type="SUPFAM" id="SSF52540">
    <property type="entry name" value="P-loop containing nucleoside triphosphate hydrolases"/>
    <property type="match status" value="2"/>
</dbReference>
<dbReference type="PROSITE" id="PS51194">
    <property type="entry name" value="HELICASE_CTER"/>
    <property type="match status" value="1"/>
</dbReference>
<dbReference type="EC" id="3.6.4.12" evidence="7"/>
<dbReference type="InterPro" id="IPR027417">
    <property type="entry name" value="P-loop_NTPase"/>
</dbReference>
<dbReference type="GO" id="GO:0016787">
    <property type="term" value="F:hydrolase activity"/>
    <property type="evidence" value="ECO:0007669"/>
    <property type="project" value="UniProtKB-KW"/>
</dbReference>
<keyword evidence="3 7" id="KW-0378">Hydrolase</keyword>
<evidence type="ECO:0000256" key="2">
    <source>
        <dbReference type="ARBA" id="ARBA00022741"/>
    </source>
</evidence>
<dbReference type="Gene3D" id="3.40.50.10810">
    <property type="entry name" value="Tandem AAA-ATPase domain"/>
    <property type="match status" value="1"/>
</dbReference>
<keyword evidence="2" id="KW-0547">Nucleotide-binding</keyword>
<dbReference type="Pfam" id="PF00176">
    <property type="entry name" value="SNF2-rel_dom"/>
    <property type="match status" value="1"/>
</dbReference>
<keyword evidence="8" id="KW-1185">Reference proteome</keyword>
<evidence type="ECO:0000256" key="5">
    <source>
        <dbReference type="ARBA" id="ARBA00023242"/>
    </source>
</evidence>
<dbReference type="PANTHER" id="PTHR45623">
    <property type="entry name" value="CHROMODOMAIN-HELICASE-DNA-BINDING PROTEIN 3-RELATED-RELATED"/>
    <property type="match status" value="1"/>
</dbReference>
<protein>
    <submittedName>
        <fullName evidence="7">ATP-dependent DNA helicase Hrp3</fullName>
        <ecNumber evidence="7">3.6.4.12</ecNumber>
    </submittedName>
</protein>
<proteinExistence type="predicted"/>
<dbReference type="PANTHER" id="PTHR45623:SF14">
    <property type="entry name" value="CHROMODOMAIN-HELICASE-DNA-BINDING PROTEIN 1"/>
    <property type="match status" value="1"/>
</dbReference>
<keyword evidence="5" id="KW-0539">Nucleus</keyword>
<feature type="non-terminal residue" evidence="7">
    <location>
        <position position="250"/>
    </location>
</feature>
<evidence type="ECO:0000313" key="7">
    <source>
        <dbReference type="EMBL" id="KAK5241864.1"/>
    </source>
</evidence>
<comment type="subcellular location">
    <subcellularLocation>
        <location evidence="1">Nucleus</location>
    </subcellularLocation>
</comment>
<dbReference type="InterPro" id="IPR038718">
    <property type="entry name" value="SNF2-like_sf"/>
</dbReference>
<evidence type="ECO:0000256" key="3">
    <source>
        <dbReference type="ARBA" id="ARBA00022801"/>
    </source>
</evidence>
<dbReference type="InterPro" id="IPR049730">
    <property type="entry name" value="SNF2/RAD54-like_C"/>
</dbReference>
<dbReference type="CDD" id="cd18793">
    <property type="entry name" value="SF2_C_SNF"/>
    <property type="match status" value="1"/>
</dbReference>
<dbReference type="Gene3D" id="3.40.50.300">
    <property type="entry name" value="P-loop containing nucleotide triphosphate hydrolases"/>
    <property type="match status" value="1"/>
</dbReference>
<gene>
    <name evidence="7" type="primary">hrp3_5</name>
    <name evidence="7" type="ORF">LTR16_008970</name>
</gene>
<comment type="caution">
    <text evidence="7">The sequence shown here is derived from an EMBL/GenBank/DDBJ whole genome shotgun (WGS) entry which is preliminary data.</text>
</comment>
<sequence>MEFGAPSRLLITGTPMQNTLGELSALMDFLMPGTISVEENLDLSSENASEKIAELTNAISPYMIRRTKQKVENDLPPKTEKIIRVELSDFQLEYYRNIFAKNYAALNQGAKGQKQSLLNIMMELKKASNHPFMFPQAEERLLAGSESREDLLKAMITSSGKMMLLDQLLTKLKKDNHRVLIFSQMVKMLDILGDYLQLRGHQFQRLDGTIAAGPRRMAIDHFNAPNSNDFCFLLSTRAGGLGINLMTADT</sequence>
<reference evidence="7 8" key="1">
    <citation type="submission" date="2023-08" db="EMBL/GenBank/DDBJ databases">
        <title>Black Yeasts Isolated from many extreme environments.</title>
        <authorList>
            <person name="Coleine C."/>
            <person name="Stajich J.E."/>
            <person name="Selbmann L."/>
        </authorList>
    </citation>
    <scope>NUCLEOTIDE SEQUENCE [LARGE SCALE GENOMIC DNA]</scope>
    <source>
        <strain evidence="7 8">CCFEE 536</strain>
    </source>
</reference>
<evidence type="ECO:0000256" key="4">
    <source>
        <dbReference type="ARBA" id="ARBA00022840"/>
    </source>
</evidence>
<dbReference type="Proteomes" id="UP001357485">
    <property type="component" value="Unassembled WGS sequence"/>
</dbReference>
<evidence type="ECO:0000313" key="8">
    <source>
        <dbReference type="Proteomes" id="UP001357485"/>
    </source>
</evidence>
<dbReference type="Pfam" id="PF00271">
    <property type="entry name" value="Helicase_C"/>
    <property type="match status" value="1"/>
</dbReference>
<dbReference type="GO" id="GO:0003678">
    <property type="term" value="F:DNA helicase activity"/>
    <property type="evidence" value="ECO:0007669"/>
    <property type="project" value="UniProtKB-EC"/>
</dbReference>
<evidence type="ECO:0000256" key="1">
    <source>
        <dbReference type="ARBA" id="ARBA00004123"/>
    </source>
</evidence>
<organism evidence="7 8">
    <name type="scientific">Cryomyces antarcticus</name>
    <dbReference type="NCBI Taxonomy" id="329879"/>
    <lineage>
        <taxon>Eukaryota</taxon>
        <taxon>Fungi</taxon>
        <taxon>Dikarya</taxon>
        <taxon>Ascomycota</taxon>
        <taxon>Pezizomycotina</taxon>
        <taxon>Dothideomycetes</taxon>
        <taxon>Dothideomycetes incertae sedis</taxon>
        <taxon>Cryomyces</taxon>
    </lineage>
</organism>
<feature type="domain" description="Helicase C-terminal" evidence="6">
    <location>
        <begin position="164"/>
        <end position="250"/>
    </location>
</feature>
<dbReference type="InterPro" id="IPR001650">
    <property type="entry name" value="Helicase_C-like"/>
</dbReference>
<dbReference type="EMBL" id="JAVRRA010010450">
    <property type="protein sequence ID" value="KAK5241864.1"/>
    <property type="molecule type" value="Genomic_DNA"/>
</dbReference>
<keyword evidence="7" id="KW-0347">Helicase</keyword>
<evidence type="ECO:0000259" key="6">
    <source>
        <dbReference type="PROSITE" id="PS51194"/>
    </source>
</evidence>
<accession>A0ABR0LU69</accession>
<dbReference type="InterPro" id="IPR000330">
    <property type="entry name" value="SNF2_N"/>
</dbReference>